<feature type="compositionally biased region" description="Low complexity" evidence="7">
    <location>
        <begin position="7"/>
        <end position="24"/>
    </location>
</feature>
<dbReference type="PANTHER" id="PTHR21597">
    <property type="entry name" value="THO2 PROTEIN"/>
    <property type="match status" value="1"/>
</dbReference>
<comment type="subunit">
    <text evidence="5">Component of the THO subcomplex, which is composed of THOC1, THOC2, THOC3, THOC5, THOC6 and THOC7. The THO subcomplex interacts with DDX39B to form the THO-DDX39B complex which multimerizes into a 28-subunit tetrameric assembly. Component of the transcription/export (TREX) complex at least composed of ALYREF/THOC4, DDX39B, SARNP/CIP29, CHTOP and the THO subcomplex; in the complex interacts with THOC1, THOC3, THOC5, THOC7 and DDX39B. TREX seems to have a dynamic structure involving ATP-dependent remodeling. Interacts with POLDIP3 and ZC3H11A.</text>
</comment>
<keyword evidence="11" id="KW-1185">Reference proteome</keyword>
<sequence length="1753" mass="201331">MRRLRTSTKAQTAGAATATTTTTTKGGVASNSSCGGASTVSTGITPHADSKTTSHNSSFSGSGGSNNLTTSNSSSGATGATTNAVVTTKAAAGATTAGAARQKHNSMDVKLSGDVFKNFEKTGKSEFLKFLKQQVKENDNPIFGKNDEFKFGISRAIYDLLWHGLRCTLKKDTVLNTLADVVTLHTDFPSVILDIVNILDAETSLMTDGIQEERLMFSQIVKDLDKVISDKLIKERLEIDTLQDVGIVKNKVFYTKFIKIKTKLYYKQRRFNLFREESEGYAKLITELNQDFEEGVTATSIMDIIKSLIGCFNLDPNRVLDIIIESFETRPERRHLFIPLLRAYMPNGSIICEVLGYKFRYFADTRTPRSLFHVCSLLLKYGVIELHDIYQWLTPVDKNIISEWENDLAESKEFVRKLNIIVTNKDKEHVEPEMEKPYDEEKYYANQKFGLCEGLLKVGDWENAYKIIKKLPEQSVVVHESIARALAELIHISIDYVYTEKCFKTNSRRSKLTDDKKLLQKLQAREFSELRNYTIPMVIALGPALHFDTVLMYKLIRILRTIMTDMGVDSLNAPTPNTESETLYFEVMTVMDAAILPALSYLDCNCPMAEEIWTVLKFFPYHFRYSLYARWKNDTYLVHPVLIRRRGLAHKNIKALMKRVSKENVKPVGRLIGKLSHCAPGFLFDYILLQIQIYDNLIGPVVDSLKYLTSLSFDCLGYCLIEALAMADRDRFKHDGTSISLWLQSLASFCGAIFKKYNIELSGLLQYVANQLKSQKSLDLLILKEIVQKMAGVESAEEMTNEHLNAMCGGELLRGEAGYFSQVRNTKKSSQRLKDALANNDLAVAICLLMAQQKHCVIYRETAQSHLKLVGKLYDQCQDTLVQFGTFLGSTYSVDEYVERLPSIIAMLQEYHINADVAFFLARPMFTHQINQKYDQLRKADPNAKKLTTNQKLQKYLEATNLIMNPIVESVRPLHGPKVWEDISPQFLVTFWSLSMYDLQVPAESYQKEISKLKQLSMQAAESKDSNASKNKKEQERYIALMDKLQDERKKQQEHVDKILQRLQQQKDNWFLSRSAKSAKNETITQFLQLCLFPRCTFTALDALYCAKFVHTIHNLKAANFSTLLCYDRIFCDITYSVTSCTENEATRYGRFLCAMLETVMRWHADQAVFNKECANYPGFVTKFRVSNQFSEANDHVGYENYRHVCHKWHYKITKAIVFCLDSKDYMQIRNALIILMRILPHYPVLAKLAQIIERKVEKVREEEKNKRPDLFVIASSYIGQLKTKAAQMIKESDFHQVTERQMRVESATAAATVAANAATIPPAVGGGATQANVTVVAASNSASVNANVINLVDVATKTAQQTVQQTSAAQHEATPVATRQVSNGDVKSAEKREKEKVVKQIIKMEREPITSPASNNTVNELDTRSSTVLLSERNEHGERRSSSRTLKDVKKEERTREREREQREREREMQREREKERERDQREREREKEREQRERERDLRDLREREREREHRSHNDEIDLVGGGGGASIGSSSAGGSTMISTRSKRDKRRGDERYRLESPALEHIEVLEGKHEHHEYERERDRERERERARDLSSVSNESNGSSMHRRSQDIIEYDKDTKRRKVEATTTSSSNSKKQITEDLIESTKKERAIKTKERKEKLTEEEKDARKERKLGRKRERLEENSTAEHKRRREVQNGDDDLRERDKYHTREKSPHLRSETRERSHEKFERDRNTREERLYTSKSTRSRIGY</sequence>
<feature type="coiled-coil region" evidence="6">
    <location>
        <begin position="1031"/>
        <end position="1069"/>
    </location>
</feature>
<evidence type="ECO:0000256" key="6">
    <source>
        <dbReference type="SAM" id="Coils"/>
    </source>
</evidence>
<dbReference type="Pfam" id="PF11732">
    <property type="entry name" value="Thoc2"/>
    <property type="match status" value="1"/>
</dbReference>
<organism evidence="11 12">
    <name type="scientific">Bactrocera dorsalis</name>
    <name type="common">Oriental fruit fly</name>
    <name type="synonym">Dacus dorsalis</name>
    <dbReference type="NCBI Taxonomy" id="27457"/>
    <lineage>
        <taxon>Eukaryota</taxon>
        <taxon>Metazoa</taxon>
        <taxon>Ecdysozoa</taxon>
        <taxon>Arthropoda</taxon>
        <taxon>Hexapoda</taxon>
        <taxon>Insecta</taxon>
        <taxon>Pterygota</taxon>
        <taxon>Neoptera</taxon>
        <taxon>Endopterygota</taxon>
        <taxon>Diptera</taxon>
        <taxon>Brachycera</taxon>
        <taxon>Muscomorpha</taxon>
        <taxon>Tephritoidea</taxon>
        <taxon>Tephritidae</taxon>
        <taxon>Bactrocera</taxon>
        <taxon>Bactrocera</taxon>
    </lineage>
</organism>
<dbReference type="KEGG" id="bdr:105228774"/>
<dbReference type="GO" id="GO:0006406">
    <property type="term" value="P:mRNA export from nucleus"/>
    <property type="evidence" value="ECO:0007669"/>
    <property type="project" value="InterPro"/>
</dbReference>
<evidence type="ECO:0000256" key="7">
    <source>
        <dbReference type="SAM" id="MobiDB-lite"/>
    </source>
</evidence>
<dbReference type="InParanoid" id="A0A6I9VC11"/>
<dbReference type="GO" id="GO:0000445">
    <property type="term" value="C:THO complex part of transcription export complex"/>
    <property type="evidence" value="ECO:0007669"/>
    <property type="project" value="TreeGrafter"/>
</dbReference>
<keyword evidence="4" id="KW-0539">Nucleus</keyword>
<dbReference type="InterPro" id="IPR021726">
    <property type="entry name" value="THO_THOC2_N"/>
</dbReference>
<feature type="compositionally biased region" description="Basic and acidic residues" evidence="7">
    <location>
        <begin position="1388"/>
        <end position="1409"/>
    </location>
</feature>
<dbReference type="FunCoup" id="A0A6I9VC11">
    <property type="interactions" value="2219"/>
</dbReference>
<evidence type="ECO:0000259" key="9">
    <source>
        <dbReference type="Pfam" id="PF11732"/>
    </source>
</evidence>
<feature type="compositionally biased region" description="Basic and acidic residues" evidence="7">
    <location>
        <begin position="1550"/>
        <end position="1593"/>
    </location>
</feature>
<evidence type="ECO:0000259" key="10">
    <source>
        <dbReference type="Pfam" id="PF16134"/>
    </source>
</evidence>
<evidence type="ECO:0000256" key="4">
    <source>
        <dbReference type="ARBA" id="ARBA00023242"/>
    </source>
</evidence>
<feature type="region of interest" description="Disordered" evidence="7">
    <location>
        <begin position="1"/>
        <end position="79"/>
    </location>
</feature>
<proteinExistence type="inferred from homology"/>
<feature type="region of interest" description="Disordered" evidence="7">
    <location>
        <begin position="1364"/>
        <end position="1753"/>
    </location>
</feature>
<reference evidence="12" key="2">
    <citation type="submission" date="2025-08" db="UniProtKB">
        <authorList>
            <consortium name="RefSeq"/>
        </authorList>
    </citation>
    <scope>IDENTIFICATION</scope>
    <source>
        <tissue evidence="12">Adult</tissue>
    </source>
</reference>
<reference evidence="11" key="1">
    <citation type="submission" date="2025-05" db="UniProtKB">
        <authorList>
            <consortium name="RefSeq"/>
        </authorList>
    </citation>
    <scope>NUCLEOTIDE SEQUENCE [LARGE SCALE GENOMIC DNA]</scope>
</reference>
<gene>
    <name evidence="12" type="primary">LOC105228774</name>
</gene>
<feature type="compositionally biased region" description="Low complexity" evidence="7">
    <location>
        <begin position="1595"/>
        <end position="1605"/>
    </location>
</feature>
<feature type="domain" description="THO complex subunit 2 N-terminal" evidence="10">
    <location>
        <begin position="533"/>
        <end position="670"/>
    </location>
</feature>
<evidence type="ECO:0000256" key="1">
    <source>
        <dbReference type="ARBA" id="ARBA00004123"/>
    </source>
</evidence>
<dbReference type="GeneID" id="105228774"/>
<evidence type="ECO:0000256" key="2">
    <source>
        <dbReference type="ARBA" id="ARBA00007857"/>
    </source>
</evidence>
<evidence type="ECO:0000256" key="3">
    <source>
        <dbReference type="ARBA" id="ARBA00019596"/>
    </source>
</evidence>
<feature type="compositionally biased region" description="Polar residues" evidence="7">
    <location>
        <begin position="29"/>
        <end position="44"/>
    </location>
</feature>
<dbReference type="Pfam" id="PF16134">
    <property type="entry name" value="THOC2_N"/>
    <property type="match status" value="2"/>
</dbReference>
<feature type="compositionally biased region" description="Low complexity" evidence="7">
    <location>
        <begin position="51"/>
        <end position="79"/>
    </location>
</feature>
<protein>
    <recommendedName>
        <fullName evidence="3">THO complex subunit 2</fullName>
    </recommendedName>
</protein>
<dbReference type="GO" id="GO:0006397">
    <property type="term" value="P:mRNA processing"/>
    <property type="evidence" value="ECO:0007669"/>
    <property type="project" value="InterPro"/>
</dbReference>
<evidence type="ECO:0000259" key="8">
    <source>
        <dbReference type="Pfam" id="PF11262"/>
    </source>
</evidence>
<feature type="compositionally biased region" description="Polar residues" evidence="7">
    <location>
        <begin position="1627"/>
        <end position="1637"/>
    </location>
</feature>
<dbReference type="GO" id="GO:0003729">
    <property type="term" value="F:mRNA binding"/>
    <property type="evidence" value="ECO:0007669"/>
    <property type="project" value="TreeGrafter"/>
</dbReference>
<evidence type="ECO:0000256" key="5">
    <source>
        <dbReference type="ARBA" id="ARBA00047033"/>
    </source>
</evidence>
<dbReference type="Pfam" id="PF11262">
    <property type="entry name" value="Tho2"/>
    <property type="match status" value="1"/>
</dbReference>
<feature type="compositionally biased region" description="Basic and acidic residues" evidence="7">
    <location>
        <begin position="1609"/>
        <end position="1620"/>
    </location>
</feature>
<evidence type="ECO:0000313" key="11">
    <source>
        <dbReference type="Proteomes" id="UP001652620"/>
    </source>
</evidence>
<dbReference type="RefSeq" id="XP_011207044.2">
    <property type="nucleotide sequence ID" value="XM_011208742.4"/>
</dbReference>
<feature type="domain" description="THO complex subunit 2 N-terminal" evidence="10">
    <location>
        <begin position="113"/>
        <end position="520"/>
    </location>
</feature>
<feature type="domain" description="THO complex subunitTHOC2 N-terminal" evidence="9">
    <location>
        <begin position="672"/>
        <end position="747"/>
    </location>
</feature>
<feature type="domain" description="THO complex subunitTHOC2 C-terminal" evidence="8">
    <location>
        <begin position="980"/>
        <end position="1282"/>
    </location>
</feature>
<dbReference type="Proteomes" id="UP001652620">
    <property type="component" value="Chromosome 1"/>
</dbReference>
<accession>A0A6I9VC11</accession>
<feature type="compositionally biased region" description="Basic and acidic residues" evidence="7">
    <location>
        <begin position="1680"/>
        <end position="1742"/>
    </location>
</feature>
<evidence type="ECO:0000313" key="12">
    <source>
        <dbReference type="RefSeq" id="XP_011207044.2"/>
    </source>
</evidence>
<comment type="subcellular location">
    <subcellularLocation>
        <location evidence="1">Nucleus</location>
    </subcellularLocation>
</comment>
<comment type="similarity">
    <text evidence="2">Belongs to the THOC2 family.</text>
</comment>
<feature type="compositionally biased region" description="Polar residues" evidence="7">
    <location>
        <begin position="1412"/>
        <end position="1430"/>
    </location>
</feature>
<dbReference type="InterPro" id="IPR021418">
    <property type="entry name" value="THO_THOC2_C"/>
</dbReference>
<dbReference type="PANTHER" id="PTHR21597:SF0">
    <property type="entry name" value="THO COMPLEX SUBUNIT 2"/>
    <property type="match status" value="1"/>
</dbReference>
<dbReference type="InterPro" id="IPR032302">
    <property type="entry name" value="THOC2_N"/>
</dbReference>
<keyword evidence="6" id="KW-0175">Coiled coil</keyword>
<dbReference type="OrthoDB" id="29024at2759"/>
<name>A0A6I9VC11_BACDO</name>
<feature type="compositionally biased region" description="Basic and acidic residues" evidence="7">
    <location>
        <begin position="1645"/>
        <end position="1671"/>
    </location>
</feature>
<feature type="compositionally biased region" description="Basic and acidic residues" evidence="7">
    <location>
        <begin position="1433"/>
        <end position="1518"/>
    </location>
</feature>
<dbReference type="InterPro" id="IPR040007">
    <property type="entry name" value="Tho2"/>
</dbReference>